<dbReference type="GO" id="GO:0046982">
    <property type="term" value="F:protein heterodimerization activity"/>
    <property type="evidence" value="ECO:0007669"/>
    <property type="project" value="InterPro"/>
</dbReference>
<dbReference type="InterPro" id="IPR009072">
    <property type="entry name" value="Histone-fold"/>
</dbReference>
<dbReference type="OrthoDB" id="1272441at2759"/>
<reference evidence="14" key="1">
    <citation type="submission" date="2022-11" db="UniProtKB">
        <authorList>
            <consortium name="EnsemblMetazoa"/>
        </authorList>
    </citation>
    <scope>IDENTIFICATION</scope>
</reference>
<dbReference type="FunFam" id="1.10.20.10:FF:000006">
    <property type="entry name" value="Nuclear transcription factor Y subunit gamma"/>
    <property type="match status" value="1"/>
</dbReference>
<evidence type="ECO:0000313" key="14">
    <source>
        <dbReference type="EnsemblMetazoa" id="XP_038057699.1"/>
    </source>
</evidence>
<comment type="subunit">
    <text evidence="8">Heterotrimeric transcription factor composed of three components, NF-YA, NF-YB and NF-YC. NF-YB and NF-YC must interact and dimerize for NF-YA association and DNA binding.</text>
</comment>
<evidence type="ECO:0000256" key="5">
    <source>
        <dbReference type="ARBA" id="ARBA00023163"/>
    </source>
</evidence>
<dbReference type="GO" id="GO:0016602">
    <property type="term" value="C:CCAAT-binding factor complex"/>
    <property type="evidence" value="ECO:0007669"/>
    <property type="project" value="TreeGrafter"/>
</dbReference>
<dbReference type="AlphaFoldDB" id="A0A914A247"/>
<dbReference type="CDD" id="cd22908">
    <property type="entry name" value="HFD_NFYC-like"/>
    <property type="match status" value="1"/>
</dbReference>
<keyword evidence="6" id="KW-0539">Nucleus</keyword>
<dbReference type="GO" id="GO:0001228">
    <property type="term" value="F:DNA-binding transcription activator activity, RNA polymerase II-specific"/>
    <property type="evidence" value="ECO:0007669"/>
    <property type="project" value="TreeGrafter"/>
</dbReference>
<comment type="subcellular location">
    <subcellularLocation>
        <location evidence="1">Nucleus</location>
    </subcellularLocation>
</comment>
<accession>A0A914A247</accession>
<evidence type="ECO:0000256" key="12">
    <source>
        <dbReference type="ARBA" id="ARBA00042663"/>
    </source>
</evidence>
<keyword evidence="3" id="KW-0238">DNA-binding</keyword>
<dbReference type="SUPFAM" id="SSF47113">
    <property type="entry name" value="Histone-fold"/>
    <property type="match status" value="1"/>
</dbReference>
<dbReference type="RefSeq" id="XP_038057699.1">
    <property type="nucleotide sequence ID" value="XM_038201771.1"/>
</dbReference>
<evidence type="ECO:0000256" key="10">
    <source>
        <dbReference type="ARBA" id="ARBA00040590"/>
    </source>
</evidence>
<evidence type="ECO:0000256" key="7">
    <source>
        <dbReference type="ARBA" id="ARBA00025263"/>
    </source>
</evidence>
<proteinExistence type="inferred from homology"/>
<keyword evidence="15" id="KW-1185">Reference proteome</keyword>
<dbReference type="CTD" id="4802"/>
<evidence type="ECO:0000256" key="2">
    <source>
        <dbReference type="ARBA" id="ARBA00023015"/>
    </source>
</evidence>
<dbReference type="PANTHER" id="PTHR10252">
    <property type="entry name" value="HISTONE-LIKE TRANSCRIPTION FACTOR CCAAT-RELATED"/>
    <property type="match status" value="1"/>
</dbReference>
<dbReference type="OMA" id="QVQFITV"/>
<comment type="function">
    <text evidence="7">Component of the sequence-specific heterotrimeric transcription factor (NF-Y) which specifically recognizes a 5'-CCAAT-3' box motif found in the promoters of its target genes. NF-Y can function as both an activator and a repressor, depending on its interacting cofactors.</text>
</comment>
<dbReference type="InterPro" id="IPR050568">
    <property type="entry name" value="Transcr_DNA_Rep_Reg"/>
</dbReference>
<dbReference type="GO" id="GO:0000978">
    <property type="term" value="F:RNA polymerase II cis-regulatory region sequence-specific DNA binding"/>
    <property type="evidence" value="ECO:0007669"/>
    <property type="project" value="TreeGrafter"/>
</dbReference>
<evidence type="ECO:0000256" key="11">
    <source>
        <dbReference type="ARBA" id="ARBA00042333"/>
    </source>
</evidence>
<evidence type="ECO:0000256" key="4">
    <source>
        <dbReference type="ARBA" id="ARBA00023159"/>
    </source>
</evidence>
<dbReference type="GeneID" id="119729206"/>
<keyword evidence="5" id="KW-0804">Transcription</keyword>
<evidence type="ECO:0000259" key="13">
    <source>
        <dbReference type="Pfam" id="PF00125"/>
    </source>
</evidence>
<evidence type="ECO:0000256" key="6">
    <source>
        <dbReference type="ARBA" id="ARBA00023242"/>
    </source>
</evidence>
<name>A0A914A247_PATMI</name>
<keyword evidence="2" id="KW-0805">Transcription regulation</keyword>
<dbReference type="EnsemblMetazoa" id="XM_038201771.1">
    <property type="protein sequence ID" value="XP_038057699.1"/>
    <property type="gene ID" value="LOC119729206"/>
</dbReference>
<comment type="similarity">
    <text evidence="9">Belongs to the NFYC/HAP5 subunit family.</text>
</comment>
<dbReference type="Pfam" id="PF00125">
    <property type="entry name" value="Histone"/>
    <property type="match status" value="1"/>
</dbReference>
<keyword evidence="4" id="KW-0010">Activator</keyword>
<evidence type="ECO:0000256" key="9">
    <source>
        <dbReference type="ARBA" id="ARBA00038129"/>
    </source>
</evidence>
<evidence type="ECO:0000256" key="1">
    <source>
        <dbReference type="ARBA" id="ARBA00004123"/>
    </source>
</evidence>
<organism evidence="14 15">
    <name type="scientific">Patiria miniata</name>
    <name type="common">Bat star</name>
    <name type="synonym">Asterina miniata</name>
    <dbReference type="NCBI Taxonomy" id="46514"/>
    <lineage>
        <taxon>Eukaryota</taxon>
        <taxon>Metazoa</taxon>
        <taxon>Echinodermata</taxon>
        <taxon>Eleutherozoa</taxon>
        <taxon>Asterozoa</taxon>
        <taxon>Asteroidea</taxon>
        <taxon>Valvatacea</taxon>
        <taxon>Valvatida</taxon>
        <taxon>Asterinidae</taxon>
        <taxon>Patiria</taxon>
    </lineage>
</organism>
<dbReference type="Gene3D" id="1.10.20.10">
    <property type="entry name" value="Histone, subunit A"/>
    <property type="match status" value="1"/>
</dbReference>
<evidence type="ECO:0000256" key="8">
    <source>
        <dbReference type="ARBA" id="ARBA00025911"/>
    </source>
</evidence>
<dbReference type="InterPro" id="IPR007125">
    <property type="entry name" value="H2A/H2B/H3"/>
</dbReference>
<protein>
    <recommendedName>
        <fullName evidence="10">Nuclear transcription factor Y subunit gamma</fullName>
    </recommendedName>
    <alternativeName>
        <fullName evidence="11">CAAT box DNA-binding protein subunit C</fullName>
    </alternativeName>
    <alternativeName>
        <fullName evidence="12">Nuclear transcription factor Y subunit C</fullName>
    </alternativeName>
</protein>
<sequence length="303" mass="33701">MKMDEATTSEEPSSALQSHENFWISQTDNINNMKYSDFKTQELPLARIKKIMKLDEEVKMISAEAPVLFSKAAEMFIAELSLRAWLHTEDNKRRTLQRNDIAMAITKYDQFDFLIDIVPRDELKTTKRTDGQVQQAAMMPEQVQYYFQLAQNQSTPTSTAGVTASAATVIPQNLGTLIATTQPQQLQTVQVAGTDPQVSTAQLLSAQGTPIQLQQTGQAAGNIQHIITNTGEIQQVQLPVGQQIQYVRQAQGQQQQQGIQQTGQEFVTQIANSQPPIYQIQTQSGTQQVFLQQPTTTTTATAQ</sequence>
<evidence type="ECO:0000313" key="15">
    <source>
        <dbReference type="Proteomes" id="UP000887568"/>
    </source>
</evidence>
<evidence type="ECO:0000256" key="3">
    <source>
        <dbReference type="ARBA" id="ARBA00023125"/>
    </source>
</evidence>
<dbReference type="Proteomes" id="UP000887568">
    <property type="component" value="Unplaced"/>
</dbReference>
<feature type="domain" description="Core Histone H2A/H2B/H3" evidence="13">
    <location>
        <begin position="23"/>
        <end position="105"/>
    </location>
</feature>
<dbReference type="PANTHER" id="PTHR10252:SF8">
    <property type="entry name" value="NUCLEAR TRANSCRIPTION FACTOR Y SUBUNIT GAMMA"/>
    <property type="match status" value="1"/>
</dbReference>